<dbReference type="InterPro" id="IPR036514">
    <property type="entry name" value="SGNH_hydro_sf"/>
</dbReference>
<dbReference type="PATRIC" id="fig|1423812.3.peg.2006"/>
<evidence type="ECO:0008006" key="3">
    <source>
        <dbReference type="Google" id="ProtNLM"/>
    </source>
</evidence>
<organism evidence="1 2">
    <name type="scientific">Liquorilactobacillus uvarum DSM 19971</name>
    <dbReference type="NCBI Taxonomy" id="1423812"/>
    <lineage>
        <taxon>Bacteria</taxon>
        <taxon>Bacillati</taxon>
        <taxon>Bacillota</taxon>
        <taxon>Bacilli</taxon>
        <taxon>Lactobacillales</taxon>
        <taxon>Lactobacillaceae</taxon>
        <taxon>Liquorilactobacillus</taxon>
    </lineage>
</organism>
<dbReference type="SUPFAM" id="SSF52266">
    <property type="entry name" value="SGNH hydrolase"/>
    <property type="match status" value="1"/>
</dbReference>
<evidence type="ECO:0000313" key="1">
    <source>
        <dbReference type="EMBL" id="KRL38275.1"/>
    </source>
</evidence>
<proteinExistence type="predicted"/>
<dbReference type="EMBL" id="AZEG01000005">
    <property type="protein sequence ID" value="KRL38275.1"/>
    <property type="molecule type" value="Genomic_DNA"/>
</dbReference>
<dbReference type="InterPro" id="IPR053140">
    <property type="entry name" value="GDSL_Rv0518-like"/>
</dbReference>
<accession>A0A0R1QAA3</accession>
<protein>
    <recommendedName>
        <fullName evidence="3">SGNH hydrolase-type esterase domain-containing protein</fullName>
    </recommendedName>
</protein>
<dbReference type="Proteomes" id="UP000051155">
    <property type="component" value="Unassembled WGS sequence"/>
</dbReference>
<name>A0A0R1QAA3_9LACO</name>
<dbReference type="STRING" id="1423812.FD20_GL001888"/>
<gene>
    <name evidence="1" type="ORF">FD20_GL001888</name>
</gene>
<dbReference type="Gene3D" id="3.40.50.1110">
    <property type="entry name" value="SGNH hydrolase"/>
    <property type="match status" value="1"/>
</dbReference>
<dbReference type="PANTHER" id="PTHR43784:SF2">
    <property type="entry name" value="GDSL-LIKE LIPASE_ACYLHYDROLASE, PUTATIVE (AFU_ORTHOLOGUE AFUA_2G00820)-RELATED"/>
    <property type="match status" value="1"/>
</dbReference>
<sequence length="381" mass="42621">MKGSDEMEWRLGWYHSCDDYRALPFTFTELTEVIQAVVNISGRGVRLSLSNLYGKTKLVFQKVELSLDEKFHVKQTVTFNGMTQAEVEKGTAVMSDPVWLKIEAGVKLYVKISSRDKQIYSDFCCTYDTTVTNAAFVRNYEGIPHLQHSMNARRGWFCLNEINVLTDSKPKLINMTGDSLVEMGQISASVAETLYHAYPEKVVVVNTGASGGRLLYDAPNDEQLYQTFGPSLIKRVFTESQKLRPALTIALIGSNDLLLPLLSREAEGQIITVVEFMQGITQLKKILAQHNSDLLLGTILPFSLGHGAVPHIKRYAQALEKRMEINHCLQQLPEVLDCSHIVEDGKQQLKSAYDFGDHIHLNKQGGQKIAAAICAKINVEN</sequence>
<evidence type="ECO:0000313" key="2">
    <source>
        <dbReference type="Proteomes" id="UP000051155"/>
    </source>
</evidence>
<comment type="caution">
    <text evidence="1">The sequence shown here is derived from an EMBL/GenBank/DDBJ whole genome shotgun (WGS) entry which is preliminary data.</text>
</comment>
<dbReference type="AlphaFoldDB" id="A0A0R1QAA3"/>
<reference evidence="1 2" key="1">
    <citation type="journal article" date="2015" name="Genome Announc.">
        <title>Expanding the biotechnology potential of lactobacilli through comparative genomics of 213 strains and associated genera.</title>
        <authorList>
            <person name="Sun Z."/>
            <person name="Harris H.M."/>
            <person name="McCann A."/>
            <person name="Guo C."/>
            <person name="Argimon S."/>
            <person name="Zhang W."/>
            <person name="Yang X."/>
            <person name="Jeffery I.B."/>
            <person name="Cooney J.C."/>
            <person name="Kagawa T.F."/>
            <person name="Liu W."/>
            <person name="Song Y."/>
            <person name="Salvetti E."/>
            <person name="Wrobel A."/>
            <person name="Rasinkangas P."/>
            <person name="Parkhill J."/>
            <person name="Rea M.C."/>
            <person name="O'Sullivan O."/>
            <person name="Ritari J."/>
            <person name="Douillard F.P."/>
            <person name="Paul Ross R."/>
            <person name="Yang R."/>
            <person name="Briner A.E."/>
            <person name="Felis G.E."/>
            <person name="de Vos W.M."/>
            <person name="Barrangou R."/>
            <person name="Klaenhammer T.R."/>
            <person name="Caufield P.W."/>
            <person name="Cui Y."/>
            <person name="Zhang H."/>
            <person name="O'Toole P.W."/>
        </authorList>
    </citation>
    <scope>NUCLEOTIDE SEQUENCE [LARGE SCALE GENOMIC DNA]</scope>
    <source>
        <strain evidence="1 2">DSM 19971</strain>
    </source>
</reference>
<dbReference type="PANTHER" id="PTHR43784">
    <property type="entry name" value="GDSL-LIKE LIPASE/ACYLHYDROLASE, PUTATIVE (AFU_ORTHOLOGUE AFUA_2G00820)-RELATED"/>
    <property type="match status" value="1"/>
</dbReference>
<keyword evidence="2" id="KW-1185">Reference proteome</keyword>